<reference evidence="1" key="1">
    <citation type="submission" date="2024-02" db="EMBL/GenBank/DDBJ databases">
        <title>Metagenome Assembled Genome of Zalaria obscura JY119.</title>
        <authorList>
            <person name="Vighnesh L."/>
            <person name="Jagadeeshwari U."/>
            <person name="Venkata Ramana C."/>
            <person name="Sasikala C."/>
        </authorList>
    </citation>
    <scope>NUCLEOTIDE SEQUENCE</scope>
    <source>
        <strain evidence="1">JY119</strain>
    </source>
</reference>
<dbReference type="Proteomes" id="UP001320706">
    <property type="component" value="Unassembled WGS sequence"/>
</dbReference>
<dbReference type="EMBL" id="JAMKPW020000043">
    <property type="protein sequence ID" value="KAK8194189.1"/>
    <property type="molecule type" value="Genomic_DNA"/>
</dbReference>
<sequence length="614" mass="68705">MASTIEPLEATLTKDLFFGAAPEACTTHDDDYADHEGDGSDMEDVKPDLTGAKSKKRMRSPSTTTKATPTPRKKTIRVPGGRAAVPRRIHADYDSEDEIIVTMKQQGYSNEAVQKRLIEEGMTKYDDERLLQSYDRAYEKIEQEHAKLEAKFWTYVGFEINHGTLRPRFSGKACEKRYQAIMDGTARPPPELDSNPQGRVIEREQRIREKEMRKLEEEEQLAIEAEEKAKIKDEEEHKKEVRRQIRAAETAERRKKRQEEADFKANKNKVKQEARDEIRRRKEAGREMLRREKEEKKAAKEFLRRHKIEHKDTALYQRKHNEADKRAAIKERRNRQPTRRARLVPYHDSVATVLARMQTKGEVIEGFSQNVAAPEPGAEADPRGIMNTSELRSLVRNRGITLTDQKPTKQIMLNAIEAWAQKLKAQEAAAVLMDKGIRPVGSRQKMIRTLADADARDSANYRPEAPVKNEAAGAGKRGKKSTPIKVNRRVTRGAAAQEAVDLAEALSESSKTPGPSMVMDAADAGHATPLDEDQEQEQAVGGAEGTQFGAPAITSTMIDAYLQAGAAQSYAETAVHENGDDAEGTIDDILADDIAAQGAGYCHFSPELLDAATE</sequence>
<comment type="caution">
    <text evidence="1">The sequence shown here is derived from an EMBL/GenBank/DDBJ whole genome shotgun (WGS) entry which is preliminary data.</text>
</comment>
<organism evidence="1 2">
    <name type="scientific">Zalaria obscura</name>
    <dbReference type="NCBI Taxonomy" id="2024903"/>
    <lineage>
        <taxon>Eukaryota</taxon>
        <taxon>Fungi</taxon>
        <taxon>Dikarya</taxon>
        <taxon>Ascomycota</taxon>
        <taxon>Pezizomycotina</taxon>
        <taxon>Dothideomycetes</taxon>
        <taxon>Dothideomycetidae</taxon>
        <taxon>Dothideales</taxon>
        <taxon>Zalariaceae</taxon>
        <taxon>Zalaria</taxon>
    </lineage>
</organism>
<accession>A0ACC3S343</accession>
<keyword evidence="2" id="KW-1185">Reference proteome</keyword>
<protein>
    <submittedName>
        <fullName evidence="1">Uncharacterized protein</fullName>
    </submittedName>
</protein>
<gene>
    <name evidence="1" type="ORF">M8818_007377</name>
</gene>
<evidence type="ECO:0000313" key="2">
    <source>
        <dbReference type="Proteomes" id="UP001320706"/>
    </source>
</evidence>
<name>A0ACC3S343_9PEZI</name>
<proteinExistence type="predicted"/>
<evidence type="ECO:0000313" key="1">
    <source>
        <dbReference type="EMBL" id="KAK8194189.1"/>
    </source>
</evidence>